<evidence type="ECO:0000313" key="2">
    <source>
        <dbReference type="Proteomes" id="UP000436047"/>
    </source>
</evidence>
<reference evidence="1 2" key="1">
    <citation type="submission" date="2019-08" db="EMBL/GenBank/DDBJ databases">
        <title>In-depth cultivation of the pig gut microbiome towards novel bacterial diversity and tailored functional studies.</title>
        <authorList>
            <person name="Wylensek D."/>
            <person name="Hitch T.C.A."/>
            <person name="Clavel T."/>
        </authorList>
    </citation>
    <scope>NUCLEOTIDE SEQUENCE [LARGE SCALE GENOMIC DNA]</scope>
    <source>
        <strain evidence="1 2">WCA-389-WT-23B</strain>
    </source>
</reference>
<dbReference type="EMBL" id="VUMI01000034">
    <property type="protein sequence ID" value="MSS90245.1"/>
    <property type="molecule type" value="Genomic_DNA"/>
</dbReference>
<name>A0A6N7WKH4_9FIRM</name>
<gene>
    <name evidence="1" type="ORF">FYJ45_18760</name>
</gene>
<proteinExistence type="predicted"/>
<dbReference type="Proteomes" id="UP000436047">
    <property type="component" value="Unassembled WGS sequence"/>
</dbReference>
<dbReference type="AlphaFoldDB" id="A0A6N7WKH4"/>
<evidence type="ECO:0000313" key="1">
    <source>
        <dbReference type="EMBL" id="MSS90245.1"/>
    </source>
</evidence>
<accession>A0A6N7WKH4</accession>
<sequence length="85" mass="9679">MEFVRKIVDASSLMKIMQLPDTLMNRKLEIIVLPVDDNQKGSIQESKDVSGLSEITQSLMGSIPISDITIEQIKEERLRKYESNI</sequence>
<comment type="caution">
    <text evidence="1">The sequence shown here is derived from an EMBL/GenBank/DDBJ whole genome shotgun (WGS) entry which is preliminary data.</text>
</comment>
<protein>
    <submittedName>
        <fullName evidence="1">Uncharacterized protein</fullName>
    </submittedName>
</protein>
<keyword evidence="2" id="KW-1185">Reference proteome</keyword>
<organism evidence="1 2">
    <name type="scientific">Eisenbergiella porci</name>
    <dbReference type="NCBI Taxonomy" id="2652274"/>
    <lineage>
        <taxon>Bacteria</taxon>
        <taxon>Bacillati</taxon>
        <taxon>Bacillota</taxon>
        <taxon>Clostridia</taxon>
        <taxon>Lachnospirales</taxon>
        <taxon>Lachnospiraceae</taxon>
        <taxon>Eisenbergiella</taxon>
    </lineage>
</organism>
<dbReference type="RefSeq" id="WP_154466564.1">
    <property type="nucleotide sequence ID" value="NZ_JAXDZL010000042.1"/>
</dbReference>
<dbReference type="GeneID" id="86055078"/>